<dbReference type="OrthoDB" id="9759607at2"/>
<dbReference type="InterPro" id="IPR031621">
    <property type="entry name" value="HisKA_7TM"/>
</dbReference>
<dbReference type="Pfam" id="PF16927">
    <property type="entry name" value="HisKA_7TM"/>
    <property type="match status" value="1"/>
</dbReference>
<feature type="transmembrane region" description="Helical" evidence="1">
    <location>
        <begin position="40"/>
        <end position="59"/>
    </location>
</feature>
<keyword evidence="1" id="KW-0812">Transmembrane</keyword>
<evidence type="ECO:0000313" key="4">
    <source>
        <dbReference type="EMBL" id="SIP87780.1"/>
    </source>
</evidence>
<reference evidence="3" key="3">
    <citation type="submission" date="2017-03" db="EMBL/GenBank/DDBJ databases">
        <authorList>
            <person name="Dastager S.G."/>
            <person name="Neurgaonkar P.S."/>
            <person name="Dharne M.S."/>
        </authorList>
    </citation>
    <scope>NUCLEOTIDE SEQUENCE</scope>
    <source>
        <strain evidence="3">DSM 25145</strain>
    </source>
</reference>
<gene>
    <name evidence="3" type="ORF">B1B05_00100</name>
    <name evidence="4" type="ORF">SAMN05443094_10121</name>
</gene>
<dbReference type="NCBIfam" id="TIGR00254">
    <property type="entry name" value="GGDEF"/>
    <property type="match status" value="1"/>
</dbReference>
<dbReference type="Proteomes" id="UP000186385">
    <property type="component" value="Unassembled WGS sequence"/>
</dbReference>
<reference evidence="6" key="2">
    <citation type="submission" date="2017-03" db="EMBL/GenBank/DDBJ databases">
        <title>Bacillus sp. V-88(T) DSM27956, whole genome shotgun sequencing project.</title>
        <authorList>
            <person name="Dastager S.G."/>
            <person name="Neurgaonkar P.S."/>
            <person name="Dharne M.S."/>
        </authorList>
    </citation>
    <scope>NUCLEOTIDE SEQUENCE [LARGE SCALE GENOMIC DNA]</scope>
    <source>
        <strain evidence="6">DSM 25145</strain>
    </source>
</reference>
<sequence>MNAQLTAYISLVCVSGVLNVYLSLYVFFKRHHYTNIARFFILHAVCITIYCIGAAFGLMATTIQEIKMWTVVQYIGMPFSAVYGLLFVMQYLGVQLSRKKVAALLFIPSITLIMVATNDLHHLHYRVYEVDPVLGAPFVRQEIGVWYIIHGIFTFASLFAALLLPVFQWKETARVYRPQLLSLMCGQIVPIVTAFIYLIGLTPPGFDPVPMVLWMSSLFYLWSISSSRLFTILPVAKDSIFHSINDGVMVLDESRRLIEFNQGCEEMFPRLSKSMFGMDFEKVWFTLSENSFPFHFEAAEQNRELTLMAGNTKHTYQIRTSPLQHANQIHGQLLIFTDITKLKEMQVQLEHQAYYDELTQVQNRRAFFKQAEHDFAKALKESEDYTVVLLDIDYFKKVNDTYGHHIGDRVLQHVAKVCQAQLNEGDVFARYGGEEFVLALKGCSAAEGRAAANRMRVQIEQHPLEVDGHILAVTASLGVAEAAKGPGETLTQLLNKADHALYQAKNSGRNQVWVYDDQENAALNFVKEEEARSGEPTST</sequence>
<reference evidence="4 5" key="1">
    <citation type="submission" date="2017-01" db="EMBL/GenBank/DDBJ databases">
        <authorList>
            <person name="Mah S.A."/>
            <person name="Swanson W.J."/>
            <person name="Moy G.W."/>
            <person name="Vacquier V.D."/>
        </authorList>
    </citation>
    <scope>NUCLEOTIDE SEQUENCE [LARGE SCALE GENOMIC DNA]</scope>
    <source>
        <strain evidence="4 5">NIO-1016</strain>
    </source>
</reference>
<dbReference type="Proteomes" id="UP000215545">
    <property type="component" value="Unassembled WGS sequence"/>
</dbReference>
<dbReference type="InterPro" id="IPR050469">
    <property type="entry name" value="Diguanylate_Cyclase"/>
</dbReference>
<accession>A0A1N6N6T0</accession>
<feature type="transmembrane region" description="Helical" evidence="1">
    <location>
        <begin position="6"/>
        <end position="28"/>
    </location>
</feature>
<dbReference type="AlphaFoldDB" id="A0A1N6N6T0"/>
<dbReference type="InterPro" id="IPR000160">
    <property type="entry name" value="GGDEF_dom"/>
</dbReference>
<feature type="transmembrane region" description="Helical" evidence="1">
    <location>
        <begin position="71"/>
        <end position="89"/>
    </location>
</feature>
<dbReference type="InterPro" id="IPR029787">
    <property type="entry name" value="Nucleotide_cyclase"/>
</dbReference>
<proteinExistence type="predicted"/>
<keyword evidence="6" id="KW-1185">Reference proteome</keyword>
<dbReference type="RefSeq" id="WP_045850482.1">
    <property type="nucleotide sequence ID" value="NZ_FTLX01000001.1"/>
</dbReference>
<dbReference type="PANTHER" id="PTHR45138">
    <property type="entry name" value="REGULATORY COMPONENTS OF SENSORY TRANSDUCTION SYSTEM"/>
    <property type="match status" value="1"/>
</dbReference>
<dbReference type="Pfam" id="PF00990">
    <property type="entry name" value="GGDEF"/>
    <property type="match status" value="1"/>
</dbReference>
<dbReference type="STRING" id="1017273.SAMN05443094_10121"/>
<feature type="domain" description="GGDEF" evidence="2">
    <location>
        <begin position="383"/>
        <end position="517"/>
    </location>
</feature>
<dbReference type="GO" id="GO:0052621">
    <property type="term" value="F:diguanylate cyclase activity"/>
    <property type="evidence" value="ECO:0007669"/>
    <property type="project" value="TreeGrafter"/>
</dbReference>
<organism evidence="4 5">
    <name type="scientific">Domibacillus enclensis</name>
    <dbReference type="NCBI Taxonomy" id="1017273"/>
    <lineage>
        <taxon>Bacteria</taxon>
        <taxon>Bacillati</taxon>
        <taxon>Bacillota</taxon>
        <taxon>Bacilli</taxon>
        <taxon>Bacillales</taxon>
        <taxon>Bacillaceae</taxon>
        <taxon>Domibacillus</taxon>
    </lineage>
</organism>
<feature type="transmembrane region" description="Helical" evidence="1">
    <location>
        <begin position="179"/>
        <end position="199"/>
    </location>
</feature>
<evidence type="ECO:0000259" key="2">
    <source>
        <dbReference type="PROSITE" id="PS50887"/>
    </source>
</evidence>
<feature type="transmembrane region" description="Helical" evidence="1">
    <location>
        <begin position="143"/>
        <end position="167"/>
    </location>
</feature>
<dbReference type="PROSITE" id="PS50887">
    <property type="entry name" value="GGDEF"/>
    <property type="match status" value="1"/>
</dbReference>
<dbReference type="SMART" id="SM00267">
    <property type="entry name" value="GGDEF"/>
    <property type="match status" value="1"/>
</dbReference>
<dbReference type="Gene3D" id="3.30.70.270">
    <property type="match status" value="1"/>
</dbReference>
<dbReference type="FunFam" id="3.30.70.270:FF:000001">
    <property type="entry name" value="Diguanylate cyclase domain protein"/>
    <property type="match status" value="1"/>
</dbReference>
<dbReference type="SUPFAM" id="SSF55785">
    <property type="entry name" value="PYP-like sensor domain (PAS domain)"/>
    <property type="match status" value="1"/>
</dbReference>
<dbReference type="PANTHER" id="PTHR45138:SF9">
    <property type="entry name" value="DIGUANYLATE CYCLASE DGCM-RELATED"/>
    <property type="match status" value="1"/>
</dbReference>
<dbReference type="EMBL" id="MWSK01000001">
    <property type="protein sequence ID" value="OXS79929.1"/>
    <property type="molecule type" value="Genomic_DNA"/>
</dbReference>
<dbReference type="InterPro" id="IPR043128">
    <property type="entry name" value="Rev_trsase/Diguanyl_cyclase"/>
</dbReference>
<dbReference type="CDD" id="cd01949">
    <property type="entry name" value="GGDEF"/>
    <property type="match status" value="1"/>
</dbReference>
<keyword evidence="1" id="KW-1133">Transmembrane helix</keyword>
<evidence type="ECO:0000256" key="1">
    <source>
        <dbReference type="SAM" id="Phobius"/>
    </source>
</evidence>
<dbReference type="SUPFAM" id="SSF55073">
    <property type="entry name" value="Nucleotide cyclase"/>
    <property type="match status" value="1"/>
</dbReference>
<name>A0A1N6N6T0_9BACI</name>
<evidence type="ECO:0000313" key="5">
    <source>
        <dbReference type="Proteomes" id="UP000186385"/>
    </source>
</evidence>
<feature type="transmembrane region" description="Helical" evidence="1">
    <location>
        <begin position="101"/>
        <end position="123"/>
    </location>
</feature>
<protein>
    <submittedName>
        <fullName evidence="4">Diguanylate cyclase (GGDEF) domain-containing protein</fullName>
    </submittedName>
    <submittedName>
        <fullName evidence="3">Sensor domain-containing diguanylate cyclase</fullName>
    </submittedName>
</protein>
<dbReference type="InterPro" id="IPR035965">
    <property type="entry name" value="PAS-like_dom_sf"/>
</dbReference>
<evidence type="ECO:0000313" key="6">
    <source>
        <dbReference type="Proteomes" id="UP000215545"/>
    </source>
</evidence>
<dbReference type="EMBL" id="FTLX01000001">
    <property type="protein sequence ID" value="SIP87780.1"/>
    <property type="molecule type" value="Genomic_DNA"/>
</dbReference>
<keyword evidence="1" id="KW-0472">Membrane</keyword>
<dbReference type="Gene3D" id="3.30.450.20">
    <property type="entry name" value="PAS domain"/>
    <property type="match status" value="1"/>
</dbReference>
<evidence type="ECO:0000313" key="3">
    <source>
        <dbReference type="EMBL" id="OXS79929.1"/>
    </source>
</evidence>